<dbReference type="InterPro" id="IPR050229">
    <property type="entry name" value="GlpE_sulfurtransferase"/>
</dbReference>
<dbReference type="EMBL" id="CP019640">
    <property type="protein sequence ID" value="AQQ54661.1"/>
    <property type="molecule type" value="Genomic_DNA"/>
</dbReference>
<evidence type="ECO:0000313" key="3">
    <source>
        <dbReference type="Proteomes" id="UP000188184"/>
    </source>
</evidence>
<dbReference type="Pfam" id="PF00581">
    <property type="entry name" value="Rhodanese"/>
    <property type="match status" value="1"/>
</dbReference>
<dbReference type="SUPFAM" id="SSF52821">
    <property type="entry name" value="Rhodanese/Cell cycle control phosphatase"/>
    <property type="match status" value="1"/>
</dbReference>
<gene>
    <name evidence="2" type="ORF">B0X71_17160</name>
</gene>
<accession>A0A1Q2L2J1</accession>
<dbReference type="InterPro" id="IPR036873">
    <property type="entry name" value="Rhodanese-like_dom_sf"/>
</dbReference>
<dbReference type="PROSITE" id="PS50206">
    <property type="entry name" value="RHODANESE_3"/>
    <property type="match status" value="1"/>
</dbReference>
<dbReference type="PANTHER" id="PTHR43031:SF17">
    <property type="entry name" value="SULFURTRANSFERASE YTWF-RELATED"/>
    <property type="match status" value="1"/>
</dbReference>
<name>A0A1Q2L2J1_9BACL</name>
<reference evidence="2 3" key="1">
    <citation type="submission" date="2017-02" db="EMBL/GenBank/DDBJ databases">
        <title>The complete genomic sequence of a novel cold adapted crude oil-degrading bacterium Planococcus qaidamina Y42.</title>
        <authorList>
            <person name="Yang R."/>
        </authorList>
    </citation>
    <scope>NUCLEOTIDE SEQUENCE [LARGE SCALE GENOMIC DNA]</scope>
    <source>
        <strain evidence="2 3">Y42</strain>
    </source>
</reference>
<dbReference type="AlphaFoldDB" id="A0A1Q2L2J1"/>
<evidence type="ECO:0000313" key="2">
    <source>
        <dbReference type="EMBL" id="AQQ54661.1"/>
    </source>
</evidence>
<dbReference type="SMART" id="SM00450">
    <property type="entry name" value="RHOD"/>
    <property type="match status" value="1"/>
</dbReference>
<feature type="domain" description="Rhodanese" evidence="1">
    <location>
        <begin position="15"/>
        <end position="95"/>
    </location>
</feature>
<proteinExistence type="predicted"/>
<organism evidence="2 3">
    <name type="scientific">Planococcus lenghuensis</name>
    <dbReference type="NCBI Taxonomy" id="2213202"/>
    <lineage>
        <taxon>Bacteria</taxon>
        <taxon>Bacillati</taxon>
        <taxon>Bacillota</taxon>
        <taxon>Bacilli</taxon>
        <taxon>Bacillales</taxon>
        <taxon>Caryophanaceae</taxon>
        <taxon>Planococcus</taxon>
    </lineage>
</organism>
<dbReference type="KEGG" id="pmar:B0X71_17160"/>
<keyword evidence="3" id="KW-1185">Reference proteome</keyword>
<dbReference type="OrthoDB" id="9800872at2"/>
<dbReference type="Proteomes" id="UP000188184">
    <property type="component" value="Chromosome"/>
</dbReference>
<evidence type="ECO:0000259" key="1">
    <source>
        <dbReference type="PROSITE" id="PS50206"/>
    </source>
</evidence>
<dbReference type="InterPro" id="IPR001763">
    <property type="entry name" value="Rhodanese-like_dom"/>
</dbReference>
<dbReference type="PANTHER" id="PTHR43031">
    <property type="entry name" value="FAD-DEPENDENT OXIDOREDUCTASE"/>
    <property type="match status" value="1"/>
</dbReference>
<sequence length="98" mass="10936">MKEMTPQEVQAYLESNPEASVIDVRETAEVRAGKIPQAVNIPLGLVEFRIQDFDKSKEHILVCRSGKRSGMAGRFLEARGYRIINMAGGMLEWDGPTV</sequence>
<dbReference type="CDD" id="cd00158">
    <property type="entry name" value="RHOD"/>
    <property type="match status" value="1"/>
</dbReference>
<dbReference type="RefSeq" id="WP_077590558.1">
    <property type="nucleotide sequence ID" value="NZ_CP019640.1"/>
</dbReference>
<dbReference type="Gene3D" id="3.40.250.10">
    <property type="entry name" value="Rhodanese-like domain"/>
    <property type="match status" value="1"/>
</dbReference>
<protein>
    <submittedName>
        <fullName evidence="2">Rhodanese</fullName>
    </submittedName>
</protein>